<dbReference type="OrthoDB" id="2841072at2759"/>
<sequence length="513" mass="58346">MAQCLFISEIQLSIFHWIFVLDASHEKHAAQATLAALARTCNAFHDIALDVLWQQFGTIARAIQCMPHDLWGGDMNKSESGCITLKLHRDLTKDDWNVFRRYALRIRHLSLATQDVRRGKTLIVDIDDDLLASLASMDATQPLLPNLTSLEWIVYDERDLRLIRRIMTESLTSLFLEVWAISPVPDLPQFISSIAPACPSLRKFVVHSVALSNHLCHSVSQALHHLHHLTTIHCGFLNVEVLNYLSLLPSLLELKFALQPNSEFQNELLFEQLQVLDVHAPDITSAVDLVSRMRNRLTNLSIFSDDHTAASVLAQLFRRLSTSVSHYSLRRLQIMVAEHPPQNLSSVLELEDLHPLLSFNQLTHVYLDVGCGISLDDVAALELAQAWPNIVQLMLNKFLETSLPASMSPIGLMCFLKHCPNLVELTLEIDFSFIEEQDDQSHCWVGDIIHRHLSVFDVTYSKIHDAAKVAAFLSGILPRTVHVLYSWIHALDDQREYAERWNEASRLFTRMKK</sequence>
<dbReference type="Proteomes" id="UP000054485">
    <property type="component" value="Unassembled WGS sequence"/>
</dbReference>
<reference evidence="1 2" key="1">
    <citation type="submission" date="2014-04" db="EMBL/GenBank/DDBJ databases">
        <authorList>
            <consortium name="DOE Joint Genome Institute"/>
            <person name="Kuo A."/>
            <person name="Ruytinx J."/>
            <person name="Rineau F."/>
            <person name="Colpaert J."/>
            <person name="Kohler A."/>
            <person name="Nagy L.G."/>
            <person name="Floudas D."/>
            <person name="Copeland A."/>
            <person name="Barry K.W."/>
            <person name="Cichocki N."/>
            <person name="Veneault-Fourrey C."/>
            <person name="LaButti K."/>
            <person name="Lindquist E.A."/>
            <person name="Lipzen A."/>
            <person name="Lundell T."/>
            <person name="Morin E."/>
            <person name="Murat C."/>
            <person name="Sun H."/>
            <person name="Tunlid A."/>
            <person name="Henrissat B."/>
            <person name="Grigoriev I.V."/>
            <person name="Hibbett D.S."/>
            <person name="Martin F."/>
            <person name="Nordberg H.P."/>
            <person name="Cantor M.N."/>
            <person name="Hua S.X."/>
        </authorList>
    </citation>
    <scope>NUCLEOTIDE SEQUENCE [LARGE SCALE GENOMIC DNA]</scope>
    <source>
        <strain evidence="1 2">UH-Slu-Lm8-n1</strain>
    </source>
</reference>
<keyword evidence="2" id="KW-1185">Reference proteome</keyword>
<dbReference type="SUPFAM" id="SSF52047">
    <property type="entry name" value="RNI-like"/>
    <property type="match status" value="1"/>
</dbReference>
<dbReference type="AlphaFoldDB" id="A0A0D0AER4"/>
<dbReference type="InParanoid" id="A0A0D0AER4"/>
<reference evidence="2" key="2">
    <citation type="submission" date="2015-01" db="EMBL/GenBank/DDBJ databases">
        <title>Evolutionary Origins and Diversification of the Mycorrhizal Mutualists.</title>
        <authorList>
            <consortium name="DOE Joint Genome Institute"/>
            <consortium name="Mycorrhizal Genomics Consortium"/>
            <person name="Kohler A."/>
            <person name="Kuo A."/>
            <person name="Nagy L.G."/>
            <person name="Floudas D."/>
            <person name="Copeland A."/>
            <person name="Barry K.W."/>
            <person name="Cichocki N."/>
            <person name="Veneault-Fourrey C."/>
            <person name="LaButti K."/>
            <person name="Lindquist E.A."/>
            <person name="Lipzen A."/>
            <person name="Lundell T."/>
            <person name="Morin E."/>
            <person name="Murat C."/>
            <person name="Riley R."/>
            <person name="Ohm R."/>
            <person name="Sun H."/>
            <person name="Tunlid A."/>
            <person name="Henrissat B."/>
            <person name="Grigoriev I.V."/>
            <person name="Hibbett D.S."/>
            <person name="Martin F."/>
        </authorList>
    </citation>
    <scope>NUCLEOTIDE SEQUENCE [LARGE SCALE GENOMIC DNA]</scope>
    <source>
        <strain evidence="2">UH-Slu-Lm8-n1</strain>
    </source>
</reference>
<dbReference type="InterPro" id="IPR032675">
    <property type="entry name" value="LRR_dom_sf"/>
</dbReference>
<evidence type="ECO:0000313" key="1">
    <source>
        <dbReference type="EMBL" id="KIK48730.1"/>
    </source>
</evidence>
<dbReference type="STRING" id="930992.A0A0D0AER4"/>
<protein>
    <recommendedName>
        <fullName evidence="3">F-box domain-containing protein</fullName>
    </recommendedName>
</protein>
<dbReference type="HOGENOM" id="CLU_021164_0_2_1"/>
<proteinExistence type="predicted"/>
<evidence type="ECO:0000313" key="2">
    <source>
        <dbReference type="Proteomes" id="UP000054485"/>
    </source>
</evidence>
<name>A0A0D0AER4_9AGAM</name>
<gene>
    <name evidence="1" type="ORF">CY34DRAFT_580907</name>
</gene>
<dbReference type="Gene3D" id="3.80.10.10">
    <property type="entry name" value="Ribonuclease Inhibitor"/>
    <property type="match status" value="1"/>
</dbReference>
<accession>A0A0D0AER4</accession>
<organism evidence="1 2">
    <name type="scientific">Suillus luteus UH-Slu-Lm8-n1</name>
    <dbReference type="NCBI Taxonomy" id="930992"/>
    <lineage>
        <taxon>Eukaryota</taxon>
        <taxon>Fungi</taxon>
        <taxon>Dikarya</taxon>
        <taxon>Basidiomycota</taxon>
        <taxon>Agaricomycotina</taxon>
        <taxon>Agaricomycetes</taxon>
        <taxon>Agaricomycetidae</taxon>
        <taxon>Boletales</taxon>
        <taxon>Suillineae</taxon>
        <taxon>Suillaceae</taxon>
        <taxon>Suillus</taxon>
    </lineage>
</organism>
<dbReference type="EMBL" id="KN835136">
    <property type="protein sequence ID" value="KIK48730.1"/>
    <property type="molecule type" value="Genomic_DNA"/>
</dbReference>
<evidence type="ECO:0008006" key="3">
    <source>
        <dbReference type="Google" id="ProtNLM"/>
    </source>
</evidence>